<gene>
    <name evidence="11" type="ORF">UFOPK3164_00388</name>
    <name evidence="12" type="ORF">UFOPK3427_01047</name>
    <name evidence="13" type="ORF">UFOPK4112_00039</name>
</gene>
<evidence type="ECO:0000256" key="8">
    <source>
        <dbReference type="ARBA" id="ARBA00023015"/>
    </source>
</evidence>
<dbReference type="Pfam" id="PF01475">
    <property type="entry name" value="FUR"/>
    <property type="match status" value="1"/>
</dbReference>
<dbReference type="PANTHER" id="PTHR33202">
    <property type="entry name" value="ZINC UPTAKE REGULATION PROTEIN"/>
    <property type="match status" value="1"/>
</dbReference>
<comment type="subunit">
    <text evidence="3">Homodimer.</text>
</comment>
<dbReference type="InterPro" id="IPR036388">
    <property type="entry name" value="WH-like_DNA-bd_sf"/>
</dbReference>
<evidence type="ECO:0000256" key="2">
    <source>
        <dbReference type="ARBA" id="ARBA00007957"/>
    </source>
</evidence>
<dbReference type="GO" id="GO:0000976">
    <property type="term" value="F:transcription cis-regulatory region binding"/>
    <property type="evidence" value="ECO:0007669"/>
    <property type="project" value="TreeGrafter"/>
</dbReference>
<keyword evidence="8" id="KW-0805">Transcription regulation</keyword>
<evidence type="ECO:0000313" key="13">
    <source>
        <dbReference type="EMBL" id="CAB5006313.1"/>
    </source>
</evidence>
<organism evidence="13">
    <name type="scientific">freshwater metagenome</name>
    <dbReference type="NCBI Taxonomy" id="449393"/>
    <lineage>
        <taxon>unclassified sequences</taxon>
        <taxon>metagenomes</taxon>
        <taxon>ecological metagenomes</taxon>
    </lineage>
</organism>
<dbReference type="GO" id="GO:0003700">
    <property type="term" value="F:DNA-binding transcription factor activity"/>
    <property type="evidence" value="ECO:0007669"/>
    <property type="project" value="InterPro"/>
</dbReference>
<keyword evidence="10" id="KW-0804">Transcription</keyword>
<dbReference type="InterPro" id="IPR036390">
    <property type="entry name" value="WH_DNA-bd_sf"/>
</dbReference>
<dbReference type="EMBL" id="CAFBPM010000001">
    <property type="protein sequence ID" value="CAB5006313.1"/>
    <property type="molecule type" value="Genomic_DNA"/>
</dbReference>
<proteinExistence type="inferred from homology"/>
<keyword evidence="4" id="KW-0963">Cytoplasm</keyword>
<evidence type="ECO:0000313" key="11">
    <source>
        <dbReference type="EMBL" id="CAB4820635.1"/>
    </source>
</evidence>
<comment type="subcellular location">
    <subcellularLocation>
        <location evidence="1">Cytoplasm</location>
    </subcellularLocation>
</comment>
<reference evidence="13" key="1">
    <citation type="submission" date="2020-05" db="EMBL/GenBank/DDBJ databases">
        <authorList>
            <person name="Chiriac C."/>
            <person name="Salcher M."/>
            <person name="Ghai R."/>
            <person name="Kavagutti S V."/>
        </authorList>
    </citation>
    <scope>NUCLEOTIDE SEQUENCE</scope>
</reference>
<dbReference type="InterPro" id="IPR043135">
    <property type="entry name" value="Fur_C"/>
</dbReference>
<dbReference type="InterPro" id="IPR002481">
    <property type="entry name" value="FUR"/>
</dbReference>
<keyword evidence="6" id="KW-0479">Metal-binding</keyword>
<dbReference type="EMBL" id="CAFABE010000011">
    <property type="protein sequence ID" value="CAB4820635.1"/>
    <property type="molecule type" value="Genomic_DNA"/>
</dbReference>
<evidence type="ECO:0000256" key="5">
    <source>
        <dbReference type="ARBA" id="ARBA00022491"/>
    </source>
</evidence>
<evidence type="ECO:0000256" key="9">
    <source>
        <dbReference type="ARBA" id="ARBA00023125"/>
    </source>
</evidence>
<sequence length="135" mass="14611">MTSETPAPQRMTRQRKAVEEALSKNKGFCSAQDLHATLRAQGNRVGLATVYSQLRVMVDAGMLDVIRSDAGEAMYRRCGAGDHHHHLRCRSCGNVEELHAPAVETWASEVVSSSGYRDVSHSLEITGLCPACASG</sequence>
<dbReference type="Gene3D" id="3.30.1490.190">
    <property type="match status" value="1"/>
</dbReference>
<evidence type="ECO:0000256" key="6">
    <source>
        <dbReference type="ARBA" id="ARBA00022723"/>
    </source>
</evidence>
<dbReference type="GO" id="GO:0005829">
    <property type="term" value="C:cytosol"/>
    <property type="evidence" value="ECO:0007669"/>
    <property type="project" value="TreeGrafter"/>
</dbReference>
<dbReference type="GO" id="GO:1900376">
    <property type="term" value="P:regulation of secondary metabolite biosynthetic process"/>
    <property type="evidence" value="ECO:0007669"/>
    <property type="project" value="TreeGrafter"/>
</dbReference>
<dbReference type="SUPFAM" id="SSF46785">
    <property type="entry name" value="Winged helix' DNA-binding domain"/>
    <property type="match status" value="1"/>
</dbReference>
<evidence type="ECO:0000256" key="7">
    <source>
        <dbReference type="ARBA" id="ARBA00022833"/>
    </source>
</evidence>
<dbReference type="Gene3D" id="1.10.10.10">
    <property type="entry name" value="Winged helix-like DNA-binding domain superfamily/Winged helix DNA-binding domain"/>
    <property type="match status" value="1"/>
</dbReference>
<comment type="similarity">
    <text evidence="2">Belongs to the Fur family.</text>
</comment>
<dbReference type="GO" id="GO:0008270">
    <property type="term" value="F:zinc ion binding"/>
    <property type="evidence" value="ECO:0007669"/>
    <property type="project" value="TreeGrafter"/>
</dbReference>
<keyword evidence="9" id="KW-0238">DNA-binding</keyword>
<evidence type="ECO:0000256" key="3">
    <source>
        <dbReference type="ARBA" id="ARBA00011738"/>
    </source>
</evidence>
<name>A0A6J7PSX7_9ZZZZ</name>
<dbReference type="EMBL" id="CAFBLT010000001">
    <property type="protein sequence ID" value="CAB4874641.1"/>
    <property type="molecule type" value="Genomic_DNA"/>
</dbReference>
<dbReference type="AlphaFoldDB" id="A0A6J7PSX7"/>
<evidence type="ECO:0000256" key="1">
    <source>
        <dbReference type="ARBA" id="ARBA00004496"/>
    </source>
</evidence>
<dbReference type="CDD" id="cd07153">
    <property type="entry name" value="Fur_like"/>
    <property type="match status" value="1"/>
</dbReference>
<protein>
    <submittedName>
        <fullName evidence="13">Unannotated protein</fullName>
    </submittedName>
</protein>
<keyword evidence="5" id="KW-0678">Repressor</keyword>
<keyword evidence="7" id="KW-0862">Zinc</keyword>
<evidence type="ECO:0000256" key="4">
    <source>
        <dbReference type="ARBA" id="ARBA00022490"/>
    </source>
</evidence>
<evidence type="ECO:0000313" key="12">
    <source>
        <dbReference type="EMBL" id="CAB4874641.1"/>
    </source>
</evidence>
<dbReference type="PANTHER" id="PTHR33202:SF2">
    <property type="entry name" value="FERRIC UPTAKE REGULATION PROTEIN"/>
    <property type="match status" value="1"/>
</dbReference>
<accession>A0A6J7PSX7</accession>
<evidence type="ECO:0000256" key="10">
    <source>
        <dbReference type="ARBA" id="ARBA00023163"/>
    </source>
</evidence>
<dbReference type="GO" id="GO:0045892">
    <property type="term" value="P:negative regulation of DNA-templated transcription"/>
    <property type="evidence" value="ECO:0007669"/>
    <property type="project" value="TreeGrafter"/>
</dbReference>